<dbReference type="EMBL" id="BAAASZ010000035">
    <property type="protein sequence ID" value="GAA2460703.1"/>
    <property type="molecule type" value="Genomic_DNA"/>
</dbReference>
<protein>
    <submittedName>
        <fullName evidence="2">Uncharacterized protein</fullName>
    </submittedName>
</protein>
<reference evidence="3" key="1">
    <citation type="journal article" date="2019" name="Int. J. Syst. Evol. Microbiol.">
        <title>The Global Catalogue of Microorganisms (GCM) 10K type strain sequencing project: providing services to taxonomists for standard genome sequencing and annotation.</title>
        <authorList>
            <consortium name="The Broad Institute Genomics Platform"/>
            <consortium name="The Broad Institute Genome Sequencing Center for Infectious Disease"/>
            <person name="Wu L."/>
            <person name="Ma J."/>
        </authorList>
    </citation>
    <scope>NUCLEOTIDE SEQUENCE [LARGE SCALE GENOMIC DNA]</scope>
    <source>
        <strain evidence="3">JCM 6305</strain>
    </source>
</reference>
<name>A0ABP5XUC1_9ACTN</name>
<organism evidence="2 3">
    <name type="scientific">Streptomyces macrosporus</name>
    <dbReference type="NCBI Taxonomy" id="44032"/>
    <lineage>
        <taxon>Bacteria</taxon>
        <taxon>Bacillati</taxon>
        <taxon>Actinomycetota</taxon>
        <taxon>Actinomycetes</taxon>
        <taxon>Kitasatosporales</taxon>
        <taxon>Streptomycetaceae</taxon>
        <taxon>Streptomyces</taxon>
    </lineage>
</organism>
<keyword evidence="3" id="KW-1185">Reference proteome</keyword>
<proteinExistence type="predicted"/>
<evidence type="ECO:0000256" key="1">
    <source>
        <dbReference type="SAM" id="MobiDB-lite"/>
    </source>
</evidence>
<gene>
    <name evidence="2" type="ORF">GCM10010405_51340</name>
</gene>
<evidence type="ECO:0000313" key="2">
    <source>
        <dbReference type="EMBL" id="GAA2460703.1"/>
    </source>
</evidence>
<dbReference type="Proteomes" id="UP001501638">
    <property type="component" value="Unassembled WGS sequence"/>
</dbReference>
<comment type="caution">
    <text evidence="2">The sequence shown here is derived from an EMBL/GenBank/DDBJ whole genome shotgun (WGS) entry which is preliminary data.</text>
</comment>
<accession>A0ABP5XUC1</accession>
<feature type="compositionally biased region" description="Low complexity" evidence="1">
    <location>
        <begin position="9"/>
        <end position="24"/>
    </location>
</feature>
<evidence type="ECO:0000313" key="3">
    <source>
        <dbReference type="Proteomes" id="UP001501638"/>
    </source>
</evidence>
<feature type="region of interest" description="Disordered" evidence="1">
    <location>
        <begin position="1"/>
        <end position="26"/>
    </location>
</feature>
<sequence>MASDSLLDSYGVAGGSSTASSVGSPTTRRIRVLTGLDGIGSGVPAVPGPVTPPLVIGTSSPTRSRTERFAAFGEQALDGCGT</sequence>